<proteinExistence type="inferred from homology"/>
<reference evidence="4 5" key="1">
    <citation type="submission" date="2019-04" db="EMBL/GenBank/DDBJ databases">
        <title>Annotation for the trematode Fasciola gigantica.</title>
        <authorList>
            <person name="Choi Y.-J."/>
        </authorList>
    </citation>
    <scope>NUCLEOTIDE SEQUENCE [LARGE SCALE GENOMIC DNA]</scope>
    <source>
        <strain evidence="4">Uganda_cow_1</strain>
    </source>
</reference>
<dbReference type="InterPro" id="IPR043129">
    <property type="entry name" value="ATPase_NBD"/>
</dbReference>
<comment type="similarity">
    <text evidence="1">Belongs to the heat shock protein 70 family.</text>
</comment>
<accession>A0A504YWS4</accession>
<keyword evidence="2" id="KW-0547">Nucleotide-binding</keyword>
<evidence type="ECO:0000313" key="5">
    <source>
        <dbReference type="Proteomes" id="UP000316759"/>
    </source>
</evidence>
<dbReference type="InterPro" id="IPR013126">
    <property type="entry name" value="Hsp_70_fam"/>
</dbReference>
<dbReference type="Pfam" id="PF00012">
    <property type="entry name" value="HSP70"/>
    <property type="match status" value="1"/>
</dbReference>
<protein>
    <submittedName>
        <fullName evidence="4">Heat shock protein 70</fullName>
    </submittedName>
</protein>
<name>A0A504YWS4_FASGI</name>
<dbReference type="AlphaFoldDB" id="A0A504YWS4"/>
<evidence type="ECO:0000256" key="3">
    <source>
        <dbReference type="ARBA" id="ARBA00022840"/>
    </source>
</evidence>
<dbReference type="FunFam" id="3.30.420.40:FF:000545">
    <property type="entry name" value="Endoplasmic reticulum chaperone BiP"/>
    <property type="match status" value="1"/>
</dbReference>
<dbReference type="OrthoDB" id="6259187at2759"/>
<keyword evidence="4" id="KW-0346">Stress response</keyword>
<dbReference type="SUPFAM" id="SSF53067">
    <property type="entry name" value="Actin-like ATPase domain"/>
    <property type="match status" value="1"/>
</dbReference>
<dbReference type="EMBL" id="SUNJ01002499">
    <property type="protein sequence ID" value="TPP65924.1"/>
    <property type="molecule type" value="Genomic_DNA"/>
</dbReference>
<dbReference type="GO" id="GO:0005524">
    <property type="term" value="F:ATP binding"/>
    <property type="evidence" value="ECO:0007669"/>
    <property type="project" value="UniProtKB-KW"/>
</dbReference>
<dbReference type="PANTHER" id="PTHR19375">
    <property type="entry name" value="HEAT SHOCK PROTEIN 70KDA"/>
    <property type="match status" value="1"/>
</dbReference>
<dbReference type="GO" id="GO:0140662">
    <property type="term" value="F:ATP-dependent protein folding chaperone"/>
    <property type="evidence" value="ECO:0007669"/>
    <property type="project" value="InterPro"/>
</dbReference>
<dbReference type="Gene3D" id="3.30.420.40">
    <property type="match status" value="1"/>
</dbReference>
<evidence type="ECO:0000313" key="4">
    <source>
        <dbReference type="EMBL" id="TPP65924.1"/>
    </source>
</evidence>
<keyword evidence="5" id="KW-1185">Reference proteome</keyword>
<organism evidence="4 5">
    <name type="scientific">Fasciola gigantica</name>
    <name type="common">Giant liver fluke</name>
    <dbReference type="NCBI Taxonomy" id="46835"/>
    <lineage>
        <taxon>Eukaryota</taxon>
        <taxon>Metazoa</taxon>
        <taxon>Spiralia</taxon>
        <taxon>Lophotrochozoa</taxon>
        <taxon>Platyhelminthes</taxon>
        <taxon>Trematoda</taxon>
        <taxon>Digenea</taxon>
        <taxon>Plagiorchiida</taxon>
        <taxon>Echinostomata</taxon>
        <taxon>Echinostomatoidea</taxon>
        <taxon>Fasciolidae</taxon>
        <taxon>Fasciola</taxon>
    </lineage>
</organism>
<dbReference type="STRING" id="46835.A0A504YWS4"/>
<sequence>MVLMKMKENADTYLDKNVKDSMIVALAYFSDSQRQTTKDSGATAGLKLLSIIYEPTAAAMAYGLNKKGGSEVHELMFDAGRWNTRYLDLDL</sequence>
<comment type="caution">
    <text evidence="4">The sequence shown here is derived from an EMBL/GenBank/DDBJ whole genome shotgun (WGS) entry which is preliminary data.</text>
</comment>
<evidence type="ECO:0000256" key="2">
    <source>
        <dbReference type="ARBA" id="ARBA00022741"/>
    </source>
</evidence>
<gene>
    <name evidence="4" type="ORF">FGIG_04879</name>
</gene>
<keyword evidence="3" id="KW-0067">ATP-binding</keyword>
<evidence type="ECO:0000256" key="1">
    <source>
        <dbReference type="ARBA" id="ARBA00007381"/>
    </source>
</evidence>
<dbReference type="Proteomes" id="UP000316759">
    <property type="component" value="Unassembled WGS sequence"/>
</dbReference>